<dbReference type="SUPFAM" id="SSF47473">
    <property type="entry name" value="EF-hand"/>
    <property type="match status" value="1"/>
</dbReference>
<dbReference type="GO" id="GO:0005509">
    <property type="term" value="F:calcium ion binding"/>
    <property type="evidence" value="ECO:0007669"/>
    <property type="project" value="InterPro"/>
</dbReference>
<dbReference type="PROSITE" id="PS00018">
    <property type="entry name" value="EF_HAND_1"/>
    <property type="match status" value="1"/>
</dbReference>
<accession>A0A840A173</accession>
<dbReference type="InterPro" id="IPR011992">
    <property type="entry name" value="EF-hand-dom_pair"/>
</dbReference>
<dbReference type="Pfam" id="PF13202">
    <property type="entry name" value="EF-hand_5"/>
    <property type="match status" value="3"/>
</dbReference>
<dbReference type="InterPro" id="IPR002048">
    <property type="entry name" value="EF_hand_dom"/>
</dbReference>
<dbReference type="Proteomes" id="UP000530564">
    <property type="component" value="Unassembled WGS sequence"/>
</dbReference>
<evidence type="ECO:0000313" key="3">
    <source>
        <dbReference type="EMBL" id="MBB3892148.1"/>
    </source>
</evidence>
<dbReference type="PROSITE" id="PS50222">
    <property type="entry name" value="EF_HAND_2"/>
    <property type="match status" value="1"/>
</dbReference>
<gene>
    <name evidence="3" type="ORF">GGQ61_002881</name>
</gene>
<proteinExistence type="predicted"/>
<comment type="caution">
    <text evidence="3">The sequence shown here is derived from an EMBL/GenBank/DDBJ whole genome shotgun (WGS) entry which is preliminary data.</text>
</comment>
<feature type="chain" id="PRO_5032866706" evidence="1">
    <location>
        <begin position="21"/>
        <end position="142"/>
    </location>
</feature>
<evidence type="ECO:0000313" key="4">
    <source>
        <dbReference type="Proteomes" id="UP000530564"/>
    </source>
</evidence>
<dbReference type="Gene3D" id="1.10.238.10">
    <property type="entry name" value="EF-hand"/>
    <property type="match status" value="2"/>
</dbReference>
<dbReference type="InterPro" id="IPR018247">
    <property type="entry name" value="EF_Hand_1_Ca_BS"/>
</dbReference>
<evidence type="ECO:0000259" key="2">
    <source>
        <dbReference type="PROSITE" id="PS50222"/>
    </source>
</evidence>
<sequence length="142" mass="15327">MNRLVLAAAALSLIATSAAAQTMLADANRDGKITPKEYQDSRRTFLMRADTDKNGQITPKEWDRAAASTRMELEERGVDRAGLVGKGGWFQAMDANKDNAVTPAEIDAYTAARFKAKDPNGDGVITRGEAAQLEKTAAKKIN</sequence>
<feature type="domain" description="EF-hand" evidence="2">
    <location>
        <begin position="37"/>
        <end position="72"/>
    </location>
</feature>
<organism evidence="3 4">
    <name type="scientific">Phenylobacterium haematophilum</name>
    <dbReference type="NCBI Taxonomy" id="98513"/>
    <lineage>
        <taxon>Bacteria</taxon>
        <taxon>Pseudomonadati</taxon>
        <taxon>Pseudomonadota</taxon>
        <taxon>Alphaproteobacteria</taxon>
        <taxon>Caulobacterales</taxon>
        <taxon>Caulobacteraceae</taxon>
        <taxon>Phenylobacterium</taxon>
    </lineage>
</organism>
<evidence type="ECO:0000256" key="1">
    <source>
        <dbReference type="SAM" id="SignalP"/>
    </source>
</evidence>
<reference evidence="3 4" key="1">
    <citation type="submission" date="2020-08" db="EMBL/GenBank/DDBJ databases">
        <title>Genomic Encyclopedia of Type Strains, Phase IV (KMG-IV): sequencing the most valuable type-strain genomes for metagenomic binning, comparative biology and taxonomic classification.</title>
        <authorList>
            <person name="Goeker M."/>
        </authorList>
    </citation>
    <scope>NUCLEOTIDE SEQUENCE [LARGE SCALE GENOMIC DNA]</scope>
    <source>
        <strain evidence="3 4">DSM 21793</strain>
    </source>
</reference>
<name>A0A840A173_9CAUL</name>
<dbReference type="RefSeq" id="WP_183773916.1">
    <property type="nucleotide sequence ID" value="NZ_JACIDK010000004.1"/>
</dbReference>
<dbReference type="EMBL" id="JACIDK010000004">
    <property type="protein sequence ID" value="MBB3892148.1"/>
    <property type="molecule type" value="Genomic_DNA"/>
</dbReference>
<feature type="signal peptide" evidence="1">
    <location>
        <begin position="1"/>
        <end position="20"/>
    </location>
</feature>
<protein>
    <submittedName>
        <fullName evidence="3">Ca2+-binding EF-hand superfamily protein</fullName>
    </submittedName>
</protein>
<keyword evidence="1" id="KW-0732">Signal</keyword>
<keyword evidence="4" id="KW-1185">Reference proteome</keyword>
<dbReference type="AlphaFoldDB" id="A0A840A173"/>